<dbReference type="PANTHER" id="PTHR46704:SF1">
    <property type="entry name" value="TELOMERE LENGTH REGULATION PROTEIN TEL2 HOMOLOG"/>
    <property type="match status" value="1"/>
</dbReference>
<name>A0A2G8L7E8_STIJA</name>
<gene>
    <name evidence="2" type="ORF">BSL78_06883</name>
</gene>
<dbReference type="OrthoDB" id="5987412at2759"/>
<dbReference type="EMBL" id="MRZV01000184">
    <property type="protein sequence ID" value="PIK56197.1"/>
    <property type="molecule type" value="Genomic_DNA"/>
</dbReference>
<dbReference type="AlphaFoldDB" id="A0A2G8L7E8"/>
<evidence type="ECO:0000313" key="2">
    <source>
        <dbReference type="EMBL" id="PIK56197.1"/>
    </source>
</evidence>
<dbReference type="PANTHER" id="PTHR46704">
    <property type="entry name" value="CXC DOMAIN-CONTAINING PROTEIN-RELATED"/>
    <property type="match status" value="1"/>
</dbReference>
<comment type="caution">
    <text evidence="2">The sequence shown here is derived from an EMBL/GenBank/DDBJ whole genome shotgun (WGS) entry which is preliminary data.</text>
</comment>
<reference evidence="2 3" key="1">
    <citation type="journal article" date="2017" name="PLoS Biol.">
        <title>The sea cucumber genome provides insights into morphological evolution and visceral regeneration.</title>
        <authorList>
            <person name="Zhang X."/>
            <person name="Sun L."/>
            <person name="Yuan J."/>
            <person name="Sun Y."/>
            <person name="Gao Y."/>
            <person name="Zhang L."/>
            <person name="Li S."/>
            <person name="Dai H."/>
            <person name="Hamel J.F."/>
            <person name="Liu C."/>
            <person name="Yu Y."/>
            <person name="Liu S."/>
            <person name="Lin W."/>
            <person name="Guo K."/>
            <person name="Jin S."/>
            <person name="Xu P."/>
            <person name="Storey K.B."/>
            <person name="Huan P."/>
            <person name="Zhang T."/>
            <person name="Zhou Y."/>
            <person name="Zhang J."/>
            <person name="Lin C."/>
            <person name="Li X."/>
            <person name="Xing L."/>
            <person name="Huo D."/>
            <person name="Sun M."/>
            <person name="Wang L."/>
            <person name="Mercier A."/>
            <person name="Li F."/>
            <person name="Yang H."/>
            <person name="Xiang J."/>
        </authorList>
    </citation>
    <scope>NUCLEOTIDE SEQUENCE [LARGE SCALE GENOMIC DNA]</scope>
    <source>
        <strain evidence="2">Shaxun</strain>
        <tissue evidence="2">Muscle</tissue>
    </source>
</reference>
<organism evidence="2 3">
    <name type="scientific">Stichopus japonicus</name>
    <name type="common">Sea cucumber</name>
    <dbReference type="NCBI Taxonomy" id="307972"/>
    <lineage>
        <taxon>Eukaryota</taxon>
        <taxon>Metazoa</taxon>
        <taxon>Echinodermata</taxon>
        <taxon>Eleutherozoa</taxon>
        <taxon>Echinozoa</taxon>
        <taxon>Holothuroidea</taxon>
        <taxon>Aspidochirotacea</taxon>
        <taxon>Aspidochirotida</taxon>
        <taxon>Stichopodidae</taxon>
        <taxon>Apostichopus</taxon>
    </lineage>
</organism>
<proteinExistence type="predicted"/>
<dbReference type="Proteomes" id="UP000230750">
    <property type="component" value="Unassembled WGS sequence"/>
</dbReference>
<feature type="compositionally biased region" description="Basic and acidic residues" evidence="1">
    <location>
        <begin position="942"/>
        <end position="959"/>
    </location>
</feature>
<sequence length="959" mass="106535">MLLDVLFPSKGGQLKLASLGQAIMQATRPRVLLAPLQVGLGVQLHHHFASRFLIDTLSKLGFCSSYSEVAKFGRNAAITDGTDIPNLTAGHFVQYVADNVDHNVRTIDGMGTFHGMGMIAAITPQMKRNQHIPRGTVSADEISAVGTVNIVPFMPMFDGLRTLCYEKLQIIEKDDPTSRIDDLWQLSFSVRSPRPAWSGFMQMIHKGDHPGQSSVVFLPMIDMDPGNMSCVSSTLHFINQHAQRYGVTPIITFDQPLWWKALQVIRSPANSPLHCIVLRLGGFHTEMSFIGCIGHLMAGSGLQEMLETIYASNTVNHMLSGKAIERAVRGLFLVDSALNGIIVSDVFSVKTPCIEAKSNRANRGDFSVAGDIPVECNMDHTVPESTSEPDDDCKADLEAVGILFDELLSGNTTFSQVHDSEAFTRIHGQLEAKKRSMKNSRTARLWLQFMEMVQILRKFLKGERLGIWDLHIQAMVEMLPYLAASGHNLYTKSLSVYLQYLVKLSETAPDIFQHFSGGLHVVRRSDRLWAGLSADLVIEQVLMRSMKTTGGLTRGRGMTETQRLIWLMAHPHCSEVNNAMQQLTGINYTTNEQHKDTTNARQERDMADICELVEFLETRNPFSGAQGLRNIVTGINADGRVNVDTAKDVGQGILDSMVGKSVLEHTFRKKDQAVTLNISVIKINHDTVNIDPQLLFQRLVTMGTRNDQLQEIFRFELCSYPPALFEGKQVLRSANKPALADAIWSLIQDDMTEPVGQSQYVLDGGSLLHRIPWQRGSTYDGICERYTNYVTRKYLLQTRRKTGTKKQSRCWNIKHVQRVLGEEVCQNILFTHAILGCDTTSRLFGLGKGLALKQIRTDVCFRAQAKVFLDGRSTLEDTAKAGESALVSLYKGSAATHWQTETGTLPTEGSYKCSCVRPENLPPTSSAAKSQPPCISPSPSVERSHNPRSSDLRLESSGR</sequence>
<evidence type="ECO:0000313" key="3">
    <source>
        <dbReference type="Proteomes" id="UP000230750"/>
    </source>
</evidence>
<keyword evidence="3" id="KW-1185">Reference proteome</keyword>
<evidence type="ECO:0000256" key="1">
    <source>
        <dbReference type="SAM" id="MobiDB-lite"/>
    </source>
</evidence>
<protein>
    <submittedName>
        <fullName evidence="2">Uncharacterized protein</fullName>
    </submittedName>
</protein>
<feature type="region of interest" description="Disordered" evidence="1">
    <location>
        <begin position="920"/>
        <end position="959"/>
    </location>
</feature>
<accession>A0A2G8L7E8</accession>